<dbReference type="Gene3D" id="3.40.50.720">
    <property type="entry name" value="NAD(P)-binding Rossmann-like Domain"/>
    <property type="match status" value="1"/>
</dbReference>
<dbReference type="InterPro" id="IPR045865">
    <property type="entry name" value="ACT-like_dom_sf"/>
</dbReference>
<evidence type="ECO:0000313" key="13">
    <source>
        <dbReference type="EMBL" id="GAA0718080.1"/>
    </source>
</evidence>
<accession>A0ABN1INZ7</accession>
<feature type="domain" description="ACT" evidence="12">
    <location>
        <begin position="350"/>
        <end position="424"/>
    </location>
</feature>
<keyword evidence="7" id="KW-0028">Amino-acid biosynthesis</keyword>
<dbReference type="InterPro" id="IPR005106">
    <property type="entry name" value="Asp/hSer_DH_NAD-bd"/>
</dbReference>
<evidence type="ECO:0000313" key="14">
    <source>
        <dbReference type="Proteomes" id="UP001500339"/>
    </source>
</evidence>
<dbReference type="Pfam" id="PF03447">
    <property type="entry name" value="NAD_binding_3"/>
    <property type="match status" value="1"/>
</dbReference>
<dbReference type="PROSITE" id="PS51671">
    <property type="entry name" value="ACT"/>
    <property type="match status" value="1"/>
</dbReference>
<organism evidence="13 14">
    <name type="scientific">Clostridium malenominatum</name>
    <dbReference type="NCBI Taxonomy" id="1539"/>
    <lineage>
        <taxon>Bacteria</taxon>
        <taxon>Bacillati</taxon>
        <taxon>Bacillota</taxon>
        <taxon>Clostridia</taxon>
        <taxon>Eubacteriales</taxon>
        <taxon>Clostridiaceae</taxon>
        <taxon>Clostridium</taxon>
    </lineage>
</organism>
<dbReference type="PIRSF" id="PIRSF000098">
    <property type="entry name" value="Homoser_dehydrog"/>
    <property type="match status" value="1"/>
</dbReference>
<dbReference type="EMBL" id="BAAACF010000001">
    <property type="protein sequence ID" value="GAA0718080.1"/>
    <property type="molecule type" value="Genomic_DNA"/>
</dbReference>
<dbReference type="RefSeq" id="WP_343766056.1">
    <property type="nucleotide sequence ID" value="NZ_BAAACF010000001.1"/>
</dbReference>
<evidence type="ECO:0000256" key="5">
    <source>
        <dbReference type="ARBA" id="ARBA00013213"/>
    </source>
</evidence>
<dbReference type="SUPFAM" id="SSF51735">
    <property type="entry name" value="NAD(P)-binding Rossmann-fold domains"/>
    <property type="match status" value="1"/>
</dbReference>
<evidence type="ECO:0000256" key="4">
    <source>
        <dbReference type="ARBA" id="ARBA00006753"/>
    </source>
</evidence>
<gene>
    <name evidence="13" type="ORF">GCM10008905_04390</name>
</gene>
<keyword evidence="10" id="KW-0486">Methionine biosynthesis</keyword>
<reference evidence="13 14" key="1">
    <citation type="journal article" date="2019" name="Int. J. Syst. Evol. Microbiol.">
        <title>The Global Catalogue of Microorganisms (GCM) 10K type strain sequencing project: providing services to taxonomists for standard genome sequencing and annotation.</title>
        <authorList>
            <consortium name="The Broad Institute Genomics Platform"/>
            <consortium name="The Broad Institute Genome Sequencing Center for Infectious Disease"/>
            <person name="Wu L."/>
            <person name="Ma J."/>
        </authorList>
    </citation>
    <scope>NUCLEOTIDE SEQUENCE [LARGE SCALE GENOMIC DNA]</scope>
    <source>
        <strain evidence="13 14">JCM 1405</strain>
    </source>
</reference>
<evidence type="ECO:0000256" key="11">
    <source>
        <dbReference type="ARBA" id="ARBA00048841"/>
    </source>
</evidence>
<dbReference type="PANTHER" id="PTHR43331">
    <property type="entry name" value="HOMOSERINE DEHYDROGENASE"/>
    <property type="match status" value="1"/>
</dbReference>
<dbReference type="PANTHER" id="PTHR43331:SF1">
    <property type="entry name" value="HOMOSERINE DEHYDROGENASE"/>
    <property type="match status" value="1"/>
</dbReference>
<protein>
    <recommendedName>
        <fullName evidence="6">Homoserine dehydrogenase</fullName>
        <ecNumber evidence="5">1.1.1.3</ecNumber>
    </recommendedName>
</protein>
<keyword evidence="9" id="KW-0560">Oxidoreductase</keyword>
<keyword evidence="8" id="KW-0791">Threonine biosynthesis</keyword>
<dbReference type="EC" id="1.1.1.3" evidence="5"/>
<dbReference type="InterPro" id="IPR001342">
    <property type="entry name" value="HDH_cat"/>
</dbReference>
<evidence type="ECO:0000256" key="8">
    <source>
        <dbReference type="ARBA" id="ARBA00022697"/>
    </source>
</evidence>
<comment type="catalytic activity">
    <reaction evidence="11">
        <text>L-homoserine + NADP(+) = L-aspartate 4-semialdehyde + NADPH + H(+)</text>
        <dbReference type="Rhea" id="RHEA:15761"/>
        <dbReference type="ChEBI" id="CHEBI:15378"/>
        <dbReference type="ChEBI" id="CHEBI:57476"/>
        <dbReference type="ChEBI" id="CHEBI:57783"/>
        <dbReference type="ChEBI" id="CHEBI:58349"/>
        <dbReference type="ChEBI" id="CHEBI:537519"/>
        <dbReference type="EC" id="1.1.1.3"/>
    </reaction>
    <physiologicalReaction direction="right-to-left" evidence="11">
        <dbReference type="Rhea" id="RHEA:15763"/>
    </physiologicalReaction>
</comment>
<comment type="similarity">
    <text evidence="4">Belongs to the homoserine dehydrogenase family.</text>
</comment>
<dbReference type="InterPro" id="IPR002912">
    <property type="entry name" value="ACT_dom"/>
</dbReference>
<dbReference type="Pfam" id="PF01842">
    <property type="entry name" value="ACT"/>
    <property type="match status" value="1"/>
</dbReference>
<evidence type="ECO:0000256" key="2">
    <source>
        <dbReference type="ARBA" id="ARBA00005056"/>
    </source>
</evidence>
<dbReference type="InterPro" id="IPR016204">
    <property type="entry name" value="HDH"/>
</dbReference>
<comment type="pathway">
    <text evidence="2">Amino-acid biosynthesis; L-threonine biosynthesis; L-threonine from L-aspartate: step 3/5.</text>
</comment>
<evidence type="ECO:0000256" key="7">
    <source>
        <dbReference type="ARBA" id="ARBA00022605"/>
    </source>
</evidence>
<dbReference type="Gene3D" id="3.30.360.10">
    <property type="entry name" value="Dihydrodipicolinate Reductase, domain 2"/>
    <property type="match status" value="1"/>
</dbReference>
<dbReference type="Proteomes" id="UP001500339">
    <property type="component" value="Unassembled WGS sequence"/>
</dbReference>
<dbReference type="SUPFAM" id="SSF55347">
    <property type="entry name" value="Glyceraldehyde-3-phosphate dehydrogenase-like, C-terminal domain"/>
    <property type="match status" value="1"/>
</dbReference>
<dbReference type="NCBIfam" id="NF004976">
    <property type="entry name" value="PRK06349.1"/>
    <property type="match status" value="1"/>
</dbReference>
<name>A0ABN1INZ7_9CLOT</name>
<dbReference type="Pfam" id="PF00742">
    <property type="entry name" value="Homoserine_dh"/>
    <property type="match status" value="1"/>
</dbReference>
<dbReference type="InterPro" id="IPR036291">
    <property type="entry name" value="NAD(P)-bd_dom_sf"/>
</dbReference>
<evidence type="ECO:0000256" key="3">
    <source>
        <dbReference type="ARBA" id="ARBA00005062"/>
    </source>
</evidence>
<keyword evidence="14" id="KW-1185">Reference proteome</keyword>
<comment type="caution">
    <text evidence="13">The sequence shown here is derived from an EMBL/GenBank/DDBJ whole genome shotgun (WGS) entry which is preliminary data.</text>
</comment>
<dbReference type="CDD" id="cd04881">
    <property type="entry name" value="ACT_HSDH-Hom"/>
    <property type="match status" value="1"/>
</dbReference>
<evidence type="ECO:0000256" key="9">
    <source>
        <dbReference type="ARBA" id="ARBA00023002"/>
    </source>
</evidence>
<evidence type="ECO:0000256" key="10">
    <source>
        <dbReference type="ARBA" id="ARBA00023167"/>
    </source>
</evidence>
<comment type="pathway">
    <text evidence="3">Amino-acid biosynthesis; L-methionine biosynthesis via de novo pathway; L-homoserine from L-aspartate: step 3/3.</text>
</comment>
<evidence type="ECO:0000256" key="1">
    <source>
        <dbReference type="ARBA" id="ARBA00001920"/>
    </source>
</evidence>
<evidence type="ECO:0000256" key="6">
    <source>
        <dbReference type="ARBA" id="ARBA00013376"/>
    </source>
</evidence>
<proteinExistence type="inferred from homology"/>
<evidence type="ECO:0000259" key="12">
    <source>
        <dbReference type="PROSITE" id="PS51671"/>
    </source>
</evidence>
<dbReference type="SUPFAM" id="SSF55021">
    <property type="entry name" value="ACT-like"/>
    <property type="match status" value="1"/>
</dbReference>
<sequence length="431" mass="47899">MKRVNIGLLGFGNVGRGVWTIVEENRAELKKRSGYDVNITKILVRDINKYRGVNVPEGILTTKFEDILEDDEIDIVVEVIGGIEPSVDYMIRSMKRKKHVVTANKMAIATKGSTLLKTSNEEAVMLYYEGSVGGGIPIINGLNENLVANKIEEVIGIINGTTNYILTKMTRENLSFEDALKEAQEKGFAESDPTSDVDAFDPMYKICILSSLAFDTVVNVNSIYREGIRGIKPIDIEYARELGYVIKLLGIAKNVEGELELRVHPTMVPINHPLANVNDSFNAILVKGNAVGELMLYGRGAGDLPTGSAVVSDIISILRNRDNPLYYSKFENGTEPHELREINKVECEYYIRMTVKDKPGVLGEVCTVFGHNNVSMLSVIQKGKREECVSLVFMTHNTLEGNIRKSIEKLEGNNVVVKVENIIRIENLGME</sequence>
<comment type="cofactor">
    <cofactor evidence="1">
        <name>a metal cation</name>
        <dbReference type="ChEBI" id="CHEBI:25213"/>
    </cofactor>
</comment>
<dbReference type="Gene3D" id="3.30.70.260">
    <property type="match status" value="1"/>
</dbReference>